<evidence type="ECO:0000256" key="6">
    <source>
        <dbReference type="ARBA" id="ARBA00022845"/>
    </source>
</evidence>
<dbReference type="GO" id="GO:0006412">
    <property type="term" value="P:translation"/>
    <property type="evidence" value="ECO:0007669"/>
    <property type="project" value="UniProtKB-UniRule"/>
</dbReference>
<keyword evidence="5 11" id="KW-0699">rRNA-binding</keyword>
<evidence type="ECO:0000256" key="2">
    <source>
        <dbReference type="ARBA" id="ARBA00011838"/>
    </source>
</evidence>
<dbReference type="OMA" id="GPRNKMP"/>
<evidence type="ECO:0000256" key="3">
    <source>
        <dbReference type="ARBA" id="ARBA00022491"/>
    </source>
</evidence>
<dbReference type="SUPFAM" id="SSF56808">
    <property type="entry name" value="Ribosomal protein L1"/>
    <property type="match status" value="1"/>
</dbReference>
<reference evidence="13 14" key="1">
    <citation type="submission" date="2018-01" db="EMBL/GenBank/DDBJ databases">
        <title>Metagenomic assembled genomes from two thermal pools in the Uzon Caldera, Kamchatka, Russia.</title>
        <authorList>
            <person name="Wilkins L."/>
            <person name="Ettinger C."/>
        </authorList>
    </citation>
    <scope>NUCLEOTIDE SEQUENCE [LARGE SCALE GENOMIC DNA]</scope>
    <source>
        <strain evidence="13">ZAV-06</strain>
    </source>
</reference>
<comment type="function">
    <text evidence="11">Binds directly to 23S rRNA. Probably involved in E site tRNA release.</text>
</comment>
<keyword evidence="6 11" id="KW-0810">Translation regulation</keyword>
<dbReference type="GeneID" id="12450377"/>
<evidence type="ECO:0000313" key="14">
    <source>
        <dbReference type="Proteomes" id="UP000237153"/>
    </source>
</evidence>
<evidence type="ECO:0000256" key="8">
    <source>
        <dbReference type="ARBA" id="ARBA00022980"/>
    </source>
</evidence>
<evidence type="ECO:0000256" key="9">
    <source>
        <dbReference type="ARBA" id="ARBA00023274"/>
    </source>
</evidence>
<dbReference type="Proteomes" id="UP000237153">
    <property type="component" value="Unassembled WGS sequence"/>
</dbReference>
<dbReference type="Gene3D" id="3.30.190.20">
    <property type="match status" value="1"/>
</dbReference>
<dbReference type="FunFam" id="3.40.50.790:FF:000005">
    <property type="entry name" value="50S ribosomal protein L1"/>
    <property type="match status" value="1"/>
</dbReference>
<dbReference type="PANTHER" id="PTHR36427:SF3">
    <property type="entry name" value="LARGE RIBOSOMAL SUBUNIT PROTEIN UL1M"/>
    <property type="match status" value="1"/>
</dbReference>
<evidence type="ECO:0000256" key="5">
    <source>
        <dbReference type="ARBA" id="ARBA00022730"/>
    </source>
</evidence>
<keyword evidence="9 11" id="KW-0687">Ribonucleoprotein</keyword>
<dbReference type="GO" id="GO:0015934">
    <property type="term" value="C:large ribosomal subunit"/>
    <property type="evidence" value="ECO:0007669"/>
    <property type="project" value="InterPro"/>
</dbReference>
<evidence type="ECO:0000256" key="11">
    <source>
        <dbReference type="HAMAP-Rule" id="MF_01318"/>
    </source>
</evidence>
<keyword evidence="3 11" id="KW-0678">Repressor</keyword>
<dbReference type="NCBIfam" id="NF003244">
    <property type="entry name" value="PRK04203.1"/>
    <property type="match status" value="1"/>
</dbReference>
<dbReference type="Gene3D" id="3.40.50.790">
    <property type="match status" value="1"/>
</dbReference>
<organism evidence="13 14">
    <name type="scientific">Fervidicoccus fontis</name>
    <dbReference type="NCBI Taxonomy" id="683846"/>
    <lineage>
        <taxon>Archaea</taxon>
        <taxon>Thermoproteota</taxon>
        <taxon>Thermoprotei</taxon>
        <taxon>Fervidicoccales</taxon>
        <taxon>Fervidicoccaceae</taxon>
        <taxon>Fervidicoccus</taxon>
    </lineage>
</organism>
<dbReference type="InterPro" id="IPR023674">
    <property type="entry name" value="Ribosomal_uL1-like"/>
</dbReference>
<dbReference type="PIRSF" id="PIRSF002155">
    <property type="entry name" value="Ribosomal_L1"/>
    <property type="match status" value="1"/>
</dbReference>
<dbReference type="EMBL" id="JADEZV010000001">
    <property type="protein sequence ID" value="MBE9390639.1"/>
    <property type="molecule type" value="Genomic_DNA"/>
</dbReference>
<comment type="function">
    <text evidence="10">Probably involved in E site tRNA release. Binds directly to 23S rRNA.</text>
</comment>
<dbReference type="GO" id="GO:0019843">
    <property type="term" value="F:rRNA binding"/>
    <property type="evidence" value="ECO:0007669"/>
    <property type="project" value="UniProtKB-UniRule"/>
</dbReference>
<dbReference type="PANTHER" id="PTHR36427">
    <property type="entry name" value="54S RIBOSOMAL PROTEIN L1, MITOCHONDRIAL"/>
    <property type="match status" value="1"/>
</dbReference>
<evidence type="ECO:0000313" key="13">
    <source>
        <dbReference type="EMBL" id="PMB75792.1"/>
    </source>
</evidence>
<dbReference type="AlphaFoldDB" id="A0A2J6N596"/>
<accession>A0A2J6N596</accession>
<gene>
    <name evidence="11" type="primary">rpl1</name>
    <name evidence="13" type="ORF">C0188_01635</name>
    <name evidence="12" type="ORF">IOK49_00865</name>
</gene>
<evidence type="ECO:0000256" key="10">
    <source>
        <dbReference type="ARBA" id="ARBA00045545"/>
    </source>
</evidence>
<dbReference type="GO" id="GO:0003735">
    <property type="term" value="F:structural constituent of ribosome"/>
    <property type="evidence" value="ECO:0007669"/>
    <property type="project" value="InterPro"/>
</dbReference>
<comment type="similarity">
    <text evidence="1 11">Belongs to the universal ribosomal protein uL1 family.</text>
</comment>
<sequence>MAQATTLTEKIENALREVLEKSPKRNFKQSIEMIITFKEIDPKKPEFKIRENVFLPNAPKKEPEICIVADGDLALQAKNLNVKQVIDKAILDEISKDKKKAKKIAKNCDVILVQTDLMSQVGRTLGPALGPRGKAPIPLPPRSDLQSILERYKKIAIVRIKDQPQIQVKIGTEDNTLKELTENAIAILNVIENKLKTLSNVDAIYFKKAMGPPVKIRMR</sequence>
<evidence type="ECO:0000256" key="7">
    <source>
        <dbReference type="ARBA" id="ARBA00022884"/>
    </source>
</evidence>
<dbReference type="InterPro" id="IPR016095">
    <property type="entry name" value="Ribosomal_uL1_3-a/b-sand"/>
</dbReference>
<name>A0A2J6N596_9CREN</name>
<dbReference type="HAMAP" id="MF_01318_A">
    <property type="entry name" value="Ribosomal_uL1_A"/>
    <property type="match status" value="1"/>
</dbReference>
<evidence type="ECO:0000313" key="12">
    <source>
        <dbReference type="EMBL" id="MBE9390639.1"/>
    </source>
</evidence>
<keyword evidence="8 11" id="KW-0689">Ribosomal protein</keyword>
<dbReference type="GO" id="GO:0006417">
    <property type="term" value="P:regulation of translation"/>
    <property type="evidence" value="ECO:0007669"/>
    <property type="project" value="UniProtKB-KW"/>
</dbReference>
<dbReference type="CDD" id="cd00403">
    <property type="entry name" value="Ribosomal_L1"/>
    <property type="match status" value="1"/>
</dbReference>
<dbReference type="EMBL" id="PNIM01000006">
    <property type="protein sequence ID" value="PMB75792.1"/>
    <property type="molecule type" value="Genomic_DNA"/>
</dbReference>
<dbReference type="Proteomes" id="UP000652307">
    <property type="component" value="Unassembled WGS sequence"/>
</dbReference>
<keyword evidence="7 11" id="KW-0694">RNA-binding</keyword>
<dbReference type="RefSeq" id="WP_014558410.1">
    <property type="nucleotide sequence ID" value="NZ_JADEZV010000001.1"/>
</dbReference>
<evidence type="ECO:0000256" key="4">
    <source>
        <dbReference type="ARBA" id="ARBA00022555"/>
    </source>
</evidence>
<reference evidence="12" key="2">
    <citation type="submission" date="2020-10" db="EMBL/GenBank/DDBJ databases">
        <title>Fervidococcus fontis strain 3639Fd - the first crenarchaeon capable of growth on lipids.</title>
        <authorList>
            <person name="Kochetkova T.V."/>
            <person name="Elcheninov A.G."/>
            <person name="Toschakov S.V."/>
            <person name="Kublanov I.V."/>
        </authorList>
    </citation>
    <scope>NUCLEOTIDE SEQUENCE</scope>
    <source>
        <strain evidence="12">3639Fd</strain>
    </source>
</reference>
<comment type="function">
    <text evidence="11">Protein L1 is also a translational repressor protein, it controls the translation of its operon by binding to its mRNA.</text>
</comment>
<protein>
    <recommendedName>
        <fullName evidence="11">Large ribosomal subunit protein uL1</fullName>
    </recommendedName>
</protein>
<dbReference type="Pfam" id="PF00687">
    <property type="entry name" value="Ribosomal_L1"/>
    <property type="match status" value="1"/>
</dbReference>
<dbReference type="InterPro" id="IPR023669">
    <property type="entry name" value="Ribosomal_uL1_arc"/>
</dbReference>
<dbReference type="InterPro" id="IPR028364">
    <property type="entry name" value="Ribosomal_uL1/biogenesis"/>
</dbReference>
<dbReference type="GO" id="GO:0000049">
    <property type="term" value="F:tRNA binding"/>
    <property type="evidence" value="ECO:0007669"/>
    <property type="project" value="UniProtKB-KW"/>
</dbReference>
<proteinExistence type="inferred from homology"/>
<keyword evidence="4 11" id="KW-0820">tRNA-binding</keyword>
<evidence type="ECO:0000256" key="1">
    <source>
        <dbReference type="ARBA" id="ARBA00010531"/>
    </source>
</evidence>
<comment type="caution">
    <text evidence="13">The sequence shown here is derived from an EMBL/GenBank/DDBJ whole genome shotgun (WGS) entry which is preliminary data.</text>
</comment>
<comment type="subunit">
    <text evidence="2 11">Part of the 50S ribosomal subunit.</text>
</comment>
<dbReference type="InterPro" id="IPR002143">
    <property type="entry name" value="Ribosomal_uL1"/>
</dbReference>